<evidence type="ECO:0000256" key="2">
    <source>
        <dbReference type="ARBA" id="ARBA00023125"/>
    </source>
</evidence>
<sequence length="206" mass="21663">MTTGKTSPRSEAVRPGSPRVRKRADAERNIESILEAARISLSRNPDASIGEIAETAGVGRVTLYGHFPTRAELVTAVVHRALAEAEETVDRIDLAGDPRDALRRLITGSWSLTADAGALLAAAGQALPAEEVRAAHDGLLARATALIDRGRAEGVFRTDLPSLWLASVLHSLVHCAAVEVAAGRLSTKDAADYIAATALSSFTPPD</sequence>
<protein>
    <submittedName>
        <fullName evidence="7">Putative TetR family transcriptional regulator</fullName>
    </submittedName>
</protein>
<dbReference type="RefSeq" id="WP_064063432.1">
    <property type="nucleotide sequence ID" value="NZ_LPZN01000014.1"/>
</dbReference>
<evidence type="ECO:0000256" key="1">
    <source>
        <dbReference type="ARBA" id="ARBA00023015"/>
    </source>
</evidence>
<dbReference type="InterPro" id="IPR050109">
    <property type="entry name" value="HTH-type_TetR-like_transc_reg"/>
</dbReference>
<feature type="region of interest" description="Disordered" evidence="5">
    <location>
        <begin position="1"/>
        <end position="26"/>
    </location>
</feature>
<feature type="domain" description="HTH tetR-type" evidence="6">
    <location>
        <begin position="27"/>
        <end position="85"/>
    </location>
</feature>
<dbReference type="OrthoDB" id="9795011at2"/>
<accession>A0A379M2E0</accession>
<dbReference type="SUPFAM" id="SSF46689">
    <property type="entry name" value="Homeodomain-like"/>
    <property type="match status" value="1"/>
</dbReference>
<evidence type="ECO:0000256" key="4">
    <source>
        <dbReference type="PROSITE-ProRule" id="PRU00335"/>
    </source>
</evidence>
<dbReference type="InterPro" id="IPR036271">
    <property type="entry name" value="Tet_transcr_reg_TetR-rel_C_sf"/>
</dbReference>
<evidence type="ECO:0000313" key="7">
    <source>
        <dbReference type="EMBL" id="SUE16514.1"/>
    </source>
</evidence>
<organism evidence="7 8">
    <name type="scientific">Rhodococcus gordoniae</name>
    <dbReference type="NCBI Taxonomy" id="223392"/>
    <lineage>
        <taxon>Bacteria</taxon>
        <taxon>Bacillati</taxon>
        <taxon>Actinomycetota</taxon>
        <taxon>Actinomycetes</taxon>
        <taxon>Mycobacteriales</taxon>
        <taxon>Nocardiaceae</taxon>
        <taxon>Rhodococcus</taxon>
    </lineage>
</organism>
<gene>
    <name evidence="7" type="ORF">NCTC13296_03399</name>
</gene>
<dbReference type="Proteomes" id="UP000254569">
    <property type="component" value="Unassembled WGS sequence"/>
</dbReference>
<dbReference type="PANTHER" id="PTHR30055">
    <property type="entry name" value="HTH-TYPE TRANSCRIPTIONAL REGULATOR RUTR"/>
    <property type="match status" value="1"/>
</dbReference>
<dbReference type="AlphaFoldDB" id="A0A379M2E0"/>
<evidence type="ECO:0000256" key="5">
    <source>
        <dbReference type="SAM" id="MobiDB-lite"/>
    </source>
</evidence>
<proteinExistence type="predicted"/>
<evidence type="ECO:0000313" key="8">
    <source>
        <dbReference type="Proteomes" id="UP000254569"/>
    </source>
</evidence>
<dbReference type="PANTHER" id="PTHR30055:SF234">
    <property type="entry name" value="HTH-TYPE TRANSCRIPTIONAL REGULATOR BETI"/>
    <property type="match status" value="1"/>
</dbReference>
<keyword evidence="3" id="KW-0804">Transcription</keyword>
<dbReference type="PROSITE" id="PS50977">
    <property type="entry name" value="HTH_TETR_2"/>
    <property type="match status" value="1"/>
</dbReference>
<dbReference type="Pfam" id="PF00440">
    <property type="entry name" value="TetR_N"/>
    <property type="match status" value="1"/>
</dbReference>
<evidence type="ECO:0000256" key="3">
    <source>
        <dbReference type="ARBA" id="ARBA00023163"/>
    </source>
</evidence>
<dbReference type="EMBL" id="UGVI01000001">
    <property type="protein sequence ID" value="SUE16514.1"/>
    <property type="molecule type" value="Genomic_DNA"/>
</dbReference>
<dbReference type="SUPFAM" id="SSF48498">
    <property type="entry name" value="Tetracyclin repressor-like, C-terminal domain"/>
    <property type="match status" value="1"/>
</dbReference>
<dbReference type="Gene3D" id="1.10.357.10">
    <property type="entry name" value="Tetracycline Repressor, domain 2"/>
    <property type="match status" value="1"/>
</dbReference>
<reference evidence="7 8" key="1">
    <citation type="submission" date="2018-06" db="EMBL/GenBank/DDBJ databases">
        <authorList>
            <consortium name="Pathogen Informatics"/>
            <person name="Doyle S."/>
        </authorList>
    </citation>
    <scope>NUCLEOTIDE SEQUENCE [LARGE SCALE GENOMIC DNA]</scope>
    <source>
        <strain evidence="7 8">NCTC13296</strain>
    </source>
</reference>
<dbReference type="GO" id="GO:0003700">
    <property type="term" value="F:DNA-binding transcription factor activity"/>
    <property type="evidence" value="ECO:0007669"/>
    <property type="project" value="TreeGrafter"/>
</dbReference>
<keyword evidence="2 4" id="KW-0238">DNA-binding</keyword>
<evidence type="ECO:0000259" key="6">
    <source>
        <dbReference type="PROSITE" id="PS50977"/>
    </source>
</evidence>
<name>A0A379M2E0_9NOCA</name>
<feature type="DNA-binding region" description="H-T-H motif" evidence="4">
    <location>
        <begin position="48"/>
        <end position="67"/>
    </location>
</feature>
<dbReference type="GO" id="GO:0000976">
    <property type="term" value="F:transcription cis-regulatory region binding"/>
    <property type="evidence" value="ECO:0007669"/>
    <property type="project" value="TreeGrafter"/>
</dbReference>
<keyword evidence="8" id="KW-1185">Reference proteome</keyword>
<dbReference type="InterPro" id="IPR001647">
    <property type="entry name" value="HTH_TetR"/>
</dbReference>
<keyword evidence="1" id="KW-0805">Transcription regulation</keyword>
<dbReference type="InterPro" id="IPR009057">
    <property type="entry name" value="Homeodomain-like_sf"/>
</dbReference>